<dbReference type="InterPro" id="IPR000292">
    <property type="entry name" value="For/NO2_transpt"/>
</dbReference>
<feature type="transmembrane region" description="Helical" evidence="5">
    <location>
        <begin position="85"/>
        <end position="104"/>
    </location>
</feature>
<keyword evidence="3 5" id="KW-1133">Transmembrane helix</keyword>
<dbReference type="EMBL" id="FQWM01000002">
    <property type="protein sequence ID" value="SHH01935.1"/>
    <property type="molecule type" value="Genomic_DNA"/>
</dbReference>
<evidence type="ECO:0000256" key="1">
    <source>
        <dbReference type="ARBA" id="ARBA00004141"/>
    </source>
</evidence>
<organism evidence="6 7">
    <name type="scientific">Cognatishimia maritima</name>
    <dbReference type="NCBI Taxonomy" id="870908"/>
    <lineage>
        <taxon>Bacteria</taxon>
        <taxon>Pseudomonadati</taxon>
        <taxon>Pseudomonadota</taxon>
        <taxon>Alphaproteobacteria</taxon>
        <taxon>Rhodobacterales</taxon>
        <taxon>Paracoccaceae</taxon>
        <taxon>Cognatishimia</taxon>
    </lineage>
</organism>
<dbReference type="STRING" id="870908.SAMN04488044_1843"/>
<evidence type="ECO:0000256" key="3">
    <source>
        <dbReference type="ARBA" id="ARBA00022989"/>
    </source>
</evidence>
<dbReference type="PANTHER" id="PTHR30520:SF2">
    <property type="entry name" value="INNER MEMBRANE PROTEIN YFDC"/>
    <property type="match status" value="1"/>
</dbReference>
<reference evidence="7" key="1">
    <citation type="submission" date="2016-11" db="EMBL/GenBank/DDBJ databases">
        <authorList>
            <person name="Varghese N."/>
            <person name="Submissions S."/>
        </authorList>
    </citation>
    <scope>NUCLEOTIDE SEQUENCE [LARGE SCALE GENOMIC DNA]</scope>
    <source>
        <strain evidence="7">DSM 28223</strain>
    </source>
</reference>
<feature type="transmembrane region" description="Helical" evidence="5">
    <location>
        <begin position="55"/>
        <end position="73"/>
    </location>
</feature>
<dbReference type="OrthoDB" id="261587at2"/>
<dbReference type="InterPro" id="IPR023271">
    <property type="entry name" value="Aquaporin-like"/>
</dbReference>
<feature type="transmembrane region" description="Helical" evidence="5">
    <location>
        <begin position="136"/>
        <end position="161"/>
    </location>
</feature>
<gene>
    <name evidence="6" type="ORF">SAMN04488044_1843</name>
</gene>
<keyword evidence="2 5" id="KW-0812">Transmembrane</keyword>
<feature type="transmembrane region" description="Helical" evidence="5">
    <location>
        <begin position="181"/>
        <end position="200"/>
    </location>
</feature>
<protein>
    <submittedName>
        <fullName evidence="6">Formate/nitrite transporter FocA, FNT family</fullName>
    </submittedName>
</protein>
<dbReference type="Gene3D" id="1.20.1080.10">
    <property type="entry name" value="Glycerol uptake facilitator protein"/>
    <property type="match status" value="1"/>
</dbReference>
<feature type="transmembrane region" description="Helical" evidence="5">
    <location>
        <begin position="212"/>
        <end position="241"/>
    </location>
</feature>
<accession>A0A1M5PJN3</accession>
<evidence type="ECO:0000256" key="5">
    <source>
        <dbReference type="SAM" id="Phobius"/>
    </source>
</evidence>
<evidence type="ECO:0000256" key="4">
    <source>
        <dbReference type="ARBA" id="ARBA00023136"/>
    </source>
</evidence>
<dbReference type="PANTHER" id="PTHR30520">
    <property type="entry name" value="FORMATE TRANSPORTER-RELATED"/>
    <property type="match status" value="1"/>
</dbReference>
<evidence type="ECO:0000313" key="6">
    <source>
        <dbReference type="EMBL" id="SHH01935.1"/>
    </source>
</evidence>
<sequence length="298" mass="32633">MTRQEPGLTDHHDHLLAEDDDERNAVDNAAALPAKLVFETIRLQGEEELQRPMRALWWAGVAAGLLISFSVWGEAILRAVLPDNGSRYIIENAGYSLGFVLVILGRMQLFTENTITTVVPVVQNPTRQSFLRTGRLWAVVLIANLVGAFGAAAFMVFAPVLSEPVFKAVIALSEHATGMNWQEGLARGIPAGVLIAALVWMSPSVVGAQLPLIILITWFIALGDFTHIVAGSVEMAFLLLLGELPVTTAIFQFFLPVLLGNVIGGTVVFTLLTWAQIRHEVRLAKERKLPYAARNHLR</sequence>
<dbReference type="Pfam" id="PF01226">
    <property type="entry name" value="Form_Nir_trans"/>
    <property type="match status" value="1"/>
</dbReference>
<keyword evidence="4 5" id="KW-0472">Membrane</keyword>
<evidence type="ECO:0000256" key="2">
    <source>
        <dbReference type="ARBA" id="ARBA00022692"/>
    </source>
</evidence>
<dbReference type="GO" id="GO:0015499">
    <property type="term" value="F:formate transmembrane transporter activity"/>
    <property type="evidence" value="ECO:0007669"/>
    <property type="project" value="TreeGrafter"/>
</dbReference>
<feature type="transmembrane region" description="Helical" evidence="5">
    <location>
        <begin position="253"/>
        <end position="275"/>
    </location>
</feature>
<proteinExistence type="predicted"/>
<dbReference type="AlphaFoldDB" id="A0A1M5PJN3"/>
<comment type="subcellular location">
    <subcellularLocation>
        <location evidence="1">Membrane</location>
        <topology evidence="1">Multi-pass membrane protein</topology>
    </subcellularLocation>
</comment>
<dbReference type="GO" id="GO:0005886">
    <property type="term" value="C:plasma membrane"/>
    <property type="evidence" value="ECO:0007669"/>
    <property type="project" value="TreeGrafter"/>
</dbReference>
<dbReference type="Proteomes" id="UP000184211">
    <property type="component" value="Unassembled WGS sequence"/>
</dbReference>
<keyword evidence="7" id="KW-1185">Reference proteome</keyword>
<name>A0A1M5PJN3_9RHOB</name>
<evidence type="ECO:0000313" key="7">
    <source>
        <dbReference type="Proteomes" id="UP000184211"/>
    </source>
</evidence>